<reference evidence="1 2" key="1">
    <citation type="journal article" date="2011" name="Science">
        <title>The ecoresponsive genome of Daphnia pulex.</title>
        <authorList>
            <person name="Colbourne J.K."/>
            <person name="Pfrender M.E."/>
            <person name="Gilbert D."/>
            <person name="Thomas W.K."/>
            <person name="Tucker A."/>
            <person name="Oakley T.H."/>
            <person name="Tokishita S."/>
            <person name="Aerts A."/>
            <person name="Arnold G.J."/>
            <person name="Basu M.K."/>
            <person name="Bauer D.J."/>
            <person name="Caceres C.E."/>
            <person name="Carmel L."/>
            <person name="Casola C."/>
            <person name="Choi J.H."/>
            <person name="Detter J.C."/>
            <person name="Dong Q."/>
            <person name="Dusheyko S."/>
            <person name="Eads B.D."/>
            <person name="Frohlich T."/>
            <person name="Geiler-Samerotte K.A."/>
            <person name="Gerlach D."/>
            <person name="Hatcher P."/>
            <person name="Jogdeo S."/>
            <person name="Krijgsveld J."/>
            <person name="Kriventseva E.V."/>
            <person name="Kultz D."/>
            <person name="Laforsch C."/>
            <person name="Lindquist E."/>
            <person name="Lopez J."/>
            <person name="Manak J.R."/>
            <person name="Muller J."/>
            <person name="Pangilinan J."/>
            <person name="Patwardhan R.P."/>
            <person name="Pitluck S."/>
            <person name="Pritham E.J."/>
            <person name="Rechtsteiner A."/>
            <person name="Rho M."/>
            <person name="Rogozin I.B."/>
            <person name="Sakarya O."/>
            <person name="Salamov A."/>
            <person name="Schaack S."/>
            <person name="Shapiro H."/>
            <person name="Shiga Y."/>
            <person name="Skalitzky C."/>
            <person name="Smith Z."/>
            <person name="Souvorov A."/>
            <person name="Sung W."/>
            <person name="Tang Z."/>
            <person name="Tsuchiya D."/>
            <person name="Tu H."/>
            <person name="Vos H."/>
            <person name="Wang M."/>
            <person name="Wolf Y.I."/>
            <person name="Yamagata H."/>
            <person name="Yamada T."/>
            <person name="Ye Y."/>
            <person name="Shaw J.R."/>
            <person name="Andrews J."/>
            <person name="Crease T.J."/>
            <person name="Tang H."/>
            <person name="Lucas S.M."/>
            <person name="Robertson H.M."/>
            <person name="Bork P."/>
            <person name="Koonin E.V."/>
            <person name="Zdobnov E.M."/>
            <person name="Grigoriev I.V."/>
            <person name="Lynch M."/>
            <person name="Boore J.L."/>
        </authorList>
    </citation>
    <scope>NUCLEOTIDE SEQUENCE [LARGE SCALE GENOMIC DNA]</scope>
</reference>
<dbReference type="EMBL" id="GL732696">
    <property type="protein sequence ID" value="EFX66714.1"/>
    <property type="molecule type" value="Genomic_DNA"/>
</dbReference>
<dbReference type="HOGENOM" id="CLU_2906322_0_0_1"/>
<dbReference type="InParanoid" id="E9HNG8"/>
<accession>E9HNG8</accession>
<name>E9HNG8_DAPPU</name>
<protein>
    <submittedName>
        <fullName evidence="1">Uncharacterized protein</fullName>
    </submittedName>
</protein>
<dbReference type="KEGG" id="dpx:DAPPUDRAFT_262680"/>
<gene>
    <name evidence="1" type="ORF">DAPPUDRAFT_262680</name>
</gene>
<evidence type="ECO:0000313" key="1">
    <source>
        <dbReference type="EMBL" id="EFX66714.1"/>
    </source>
</evidence>
<proteinExistence type="predicted"/>
<keyword evidence="2" id="KW-1185">Reference proteome</keyword>
<sequence>METSFKNKITLGADSLMVKASAPTLSDLVARVADTGSELTVTALGETPNARYVFTLQSYFEK</sequence>
<dbReference type="Proteomes" id="UP000000305">
    <property type="component" value="Unassembled WGS sequence"/>
</dbReference>
<organism evidence="1 2">
    <name type="scientific">Daphnia pulex</name>
    <name type="common">Water flea</name>
    <dbReference type="NCBI Taxonomy" id="6669"/>
    <lineage>
        <taxon>Eukaryota</taxon>
        <taxon>Metazoa</taxon>
        <taxon>Ecdysozoa</taxon>
        <taxon>Arthropoda</taxon>
        <taxon>Crustacea</taxon>
        <taxon>Branchiopoda</taxon>
        <taxon>Diplostraca</taxon>
        <taxon>Cladocera</taxon>
        <taxon>Anomopoda</taxon>
        <taxon>Daphniidae</taxon>
        <taxon>Daphnia</taxon>
    </lineage>
</organism>
<evidence type="ECO:0000313" key="2">
    <source>
        <dbReference type="Proteomes" id="UP000000305"/>
    </source>
</evidence>
<dbReference type="AlphaFoldDB" id="E9HNG8"/>